<reference evidence="1 2" key="1">
    <citation type="journal article" date="2014" name="Genome Announc.">
        <title>Complete genome sequences of nine mycobacteriophages.</title>
        <authorList>
            <person name="Franceschelli J.J."/>
            <person name="Suarez C.A."/>
            <person name="Teran L."/>
            <person name="Raya R.R."/>
            <person name="Morbidoni H.R."/>
        </authorList>
    </citation>
    <scope>NUCLEOTIDE SEQUENCE [LARGE SCALE GENOMIC DNA]</scope>
</reference>
<evidence type="ECO:0000313" key="1">
    <source>
        <dbReference type="EMBL" id="AHJ86294.1"/>
    </source>
</evidence>
<dbReference type="OrthoDB" id="34078at10239"/>
<proteinExistence type="predicted"/>
<organism evidence="1 2">
    <name type="scientific">Mycobacterium phage 32HC</name>
    <dbReference type="NCBI Taxonomy" id="1445729"/>
    <lineage>
        <taxon>Viruses</taxon>
        <taxon>Duplodnaviria</taxon>
        <taxon>Heunggongvirae</taxon>
        <taxon>Uroviricota</taxon>
        <taxon>Caudoviricetes</taxon>
        <taxon>Trigintaduovirus</taxon>
        <taxon>Trigintaduovirus 32HC</taxon>
    </lineage>
</organism>
<dbReference type="KEGG" id="vg:18505979"/>
<dbReference type="EMBL" id="KJ028219">
    <property type="protein sequence ID" value="AHJ86294.1"/>
    <property type="molecule type" value="Genomic_DNA"/>
</dbReference>
<dbReference type="Proteomes" id="UP000201080">
    <property type="component" value="Segment"/>
</dbReference>
<sequence length="228" mass="24656">MSGFHVGADVVELIFRDPVLDDNDQPVLDDAGRPTFTDRVVPKSGAKFTIDTVTESGTLPPVAVYSAKCALQPDADALALTTKDAIRHDGKVFEMSADARVKVTLIDRIPHHVRAFCSREEPVASIAELVTITARSGQDDDGRRLPDGTPVDVLAFAVDAGNTAERYGASGTVEEADYTVVLPADTALRDGDWLTVRGRRCVARIQREFSQHPQRNQVIALAKYRGGG</sequence>
<dbReference type="RefSeq" id="YP_009009487.1">
    <property type="nucleotide sequence ID" value="NC_023602.1"/>
</dbReference>
<accession>W8E8Q9</accession>
<evidence type="ECO:0000313" key="2">
    <source>
        <dbReference type="Proteomes" id="UP000201080"/>
    </source>
</evidence>
<keyword evidence="2" id="KW-1185">Reference proteome</keyword>
<gene>
    <name evidence="1" type="ORF">32HC_16</name>
</gene>
<name>W8E8Q9_9CAUD</name>
<protein>
    <submittedName>
        <fullName evidence="1">Virion protein</fullName>
    </submittedName>
</protein>